<reference evidence="3" key="1">
    <citation type="journal article" date="2019" name="Nat. Commun.">
        <title>The genome of broomcorn millet.</title>
        <authorList>
            <person name="Zou C."/>
            <person name="Miki D."/>
            <person name="Li D."/>
            <person name="Tang Q."/>
            <person name="Xiao L."/>
            <person name="Rajput S."/>
            <person name="Deng P."/>
            <person name="Jia W."/>
            <person name="Huang R."/>
            <person name="Zhang M."/>
            <person name="Sun Y."/>
            <person name="Hu J."/>
            <person name="Fu X."/>
            <person name="Schnable P.S."/>
            <person name="Li F."/>
            <person name="Zhang H."/>
            <person name="Feng B."/>
            <person name="Zhu X."/>
            <person name="Liu R."/>
            <person name="Schnable J.C."/>
            <person name="Zhu J.-K."/>
            <person name="Zhang H."/>
        </authorList>
    </citation>
    <scope>NUCLEOTIDE SEQUENCE [LARGE SCALE GENOMIC DNA]</scope>
</reference>
<keyword evidence="3" id="KW-1185">Reference proteome</keyword>
<proteinExistence type="predicted"/>
<gene>
    <name evidence="2" type="ORF">C2845_PM05G02340</name>
</gene>
<feature type="compositionally biased region" description="Basic and acidic residues" evidence="1">
    <location>
        <begin position="7"/>
        <end position="17"/>
    </location>
</feature>
<accession>A0A3L6SWE2</accession>
<dbReference type="AlphaFoldDB" id="A0A3L6SWE2"/>
<comment type="caution">
    <text evidence="2">The sequence shown here is derived from an EMBL/GenBank/DDBJ whole genome shotgun (WGS) entry which is preliminary data.</text>
</comment>
<dbReference type="Proteomes" id="UP000275267">
    <property type="component" value="Unassembled WGS sequence"/>
</dbReference>
<name>A0A3L6SWE2_PANMI</name>
<protein>
    <submittedName>
        <fullName evidence="2">Uncharacterized protein</fullName>
    </submittedName>
</protein>
<organism evidence="2 3">
    <name type="scientific">Panicum miliaceum</name>
    <name type="common">Proso millet</name>
    <name type="synonym">Broomcorn millet</name>
    <dbReference type="NCBI Taxonomy" id="4540"/>
    <lineage>
        <taxon>Eukaryota</taxon>
        <taxon>Viridiplantae</taxon>
        <taxon>Streptophyta</taxon>
        <taxon>Embryophyta</taxon>
        <taxon>Tracheophyta</taxon>
        <taxon>Spermatophyta</taxon>
        <taxon>Magnoliopsida</taxon>
        <taxon>Liliopsida</taxon>
        <taxon>Poales</taxon>
        <taxon>Poaceae</taxon>
        <taxon>PACMAD clade</taxon>
        <taxon>Panicoideae</taxon>
        <taxon>Panicodae</taxon>
        <taxon>Paniceae</taxon>
        <taxon>Panicinae</taxon>
        <taxon>Panicum</taxon>
        <taxon>Panicum sect. Panicum</taxon>
    </lineage>
</organism>
<evidence type="ECO:0000313" key="3">
    <source>
        <dbReference type="Proteomes" id="UP000275267"/>
    </source>
</evidence>
<dbReference type="EMBL" id="PQIB02000003">
    <property type="protein sequence ID" value="RLN27574.1"/>
    <property type="molecule type" value="Genomic_DNA"/>
</dbReference>
<evidence type="ECO:0000256" key="1">
    <source>
        <dbReference type="SAM" id="MobiDB-lite"/>
    </source>
</evidence>
<evidence type="ECO:0000313" key="2">
    <source>
        <dbReference type="EMBL" id="RLN27574.1"/>
    </source>
</evidence>
<feature type="region of interest" description="Disordered" evidence="1">
    <location>
        <begin position="1"/>
        <end position="31"/>
    </location>
</feature>
<sequence>MIWVRRGRSEQQFDKHGSLGRGAIRRMHPPHQLDAEVSVEMRARGRDSYR</sequence>